<protein>
    <submittedName>
        <fullName evidence="2">Uncharacterized protein</fullName>
    </submittedName>
</protein>
<gene>
    <name evidence="2" type="ORF">CHS0354_010632</name>
</gene>
<proteinExistence type="predicted"/>
<accession>A0AAE0SFI6</accession>
<dbReference type="EMBL" id="JAEAOA010000670">
    <property type="protein sequence ID" value="KAK3590528.1"/>
    <property type="molecule type" value="Genomic_DNA"/>
</dbReference>
<evidence type="ECO:0000256" key="1">
    <source>
        <dbReference type="SAM" id="MobiDB-lite"/>
    </source>
</evidence>
<keyword evidence="3" id="KW-1185">Reference proteome</keyword>
<dbReference type="Proteomes" id="UP001195483">
    <property type="component" value="Unassembled WGS sequence"/>
</dbReference>
<feature type="region of interest" description="Disordered" evidence="1">
    <location>
        <begin position="1"/>
        <end position="61"/>
    </location>
</feature>
<comment type="caution">
    <text evidence="2">The sequence shown here is derived from an EMBL/GenBank/DDBJ whole genome shotgun (WGS) entry which is preliminary data.</text>
</comment>
<sequence>MTPVPFDGGNEPTENYRDTNQGGGPHTMPARKFPVNKPSSEQNETRPHERKYLQLKEITST</sequence>
<evidence type="ECO:0000313" key="2">
    <source>
        <dbReference type="EMBL" id="KAK3590528.1"/>
    </source>
</evidence>
<dbReference type="AlphaFoldDB" id="A0AAE0SFI6"/>
<organism evidence="2 3">
    <name type="scientific">Potamilus streckersoni</name>
    <dbReference type="NCBI Taxonomy" id="2493646"/>
    <lineage>
        <taxon>Eukaryota</taxon>
        <taxon>Metazoa</taxon>
        <taxon>Spiralia</taxon>
        <taxon>Lophotrochozoa</taxon>
        <taxon>Mollusca</taxon>
        <taxon>Bivalvia</taxon>
        <taxon>Autobranchia</taxon>
        <taxon>Heteroconchia</taxon>
        <taxon>Palaeoheterodonta</taxon>
        <taxon>Unionida</taxon>
        <taxon>Unionoidea</taxon>
        <taxon>Unionidae</taxon>
        <taxon>Ambleminae</taxon>
        <taxon>Lampsilini</taxon>
        <taxon>Potamilus</taxon>
    </lineage>
</organism>
<reference evidence="2" key="3">
    <citation type="submission" date="2023-05" db="EMBL/GenBank/DDBJ databases">
        <authorList>
            <person name="Smith C.H."/>
        </authorList>
    </citation>
    <scope>NUCLEOTIDE SEQUENCE</scope>
    <source>
        <strain evidence="2">CHS0354</strain>
        <tissue evidence="2">Mantle</tissue>
    </source>
</reference>
<name>A0AAE0SFI6_9BIVA</name>
<evidence type="ECO:0000313" key="3">
    <source>
        <dbReference type="Proteomes" id="UP001195483"/>
    </source>
</evidence>
<reference evidence="2" key="1">
    <citation type="journal article" date="2021" name="Genome Biol. Evol.">
        <title>A High-Quality Reference Genome for a Parasitic Bivalve with Doubly Uniparental Inheritance (Bivalvia: Unionida).</title>
        <authorList>
            <person name="Smith C.H."/>
        </authorList>
    </citation>
    <scope>NUCLEOTIDE SEQUENCE</scope>
    <source>
        <strain evidence="2">CHS0354</strain>
    </source>
</reference>
<reference evidence="2" key="2">
    <citation type="journal article" date="2021" name="Genome Biol. Evol.">
        <title>Developing a high-quality reference genome for a parasitic bivalve with doubly uniparental inheritance (Bivalvia: Unionida).</title>
        <authorList>
            <person name="Smith C.H."/>
        </authorList>
    </citation>
    <scope>NUCLEOTIDE SEQUENCE</scope>
    <source>
        <strain evidence="2">CHS0354</strain>
        <tissue evidence="2">Mantle</tissue>
    </source>
</reference>
<feature type="compositionally biased region" description="Basic and acidic residues" evidence="1">
    <location>
        <begin position="43"/>
        <end position="54"/>
    </location>
</feature>